<organism evidence="2 3">
    <name type="scientific">Phytophthora fragariae</name>
    <dbReference type="NCBI Taxonomy" id="53985"/>
    <lineage>
        <taxon>Eukaryota</taxon>
        <taxon>Sar</taxon>
        <taxon>Stramenopiles</taxon>
        <taxon>Oomycota</taxon>
        <taxon>Peronosporomycetes</taxon>
        <taxon>Peronosporales</taxon>
        <taxon>Peronosporaceae</taxon>
        <taxon>Phytophthora</taxon>
    </lineage>
</organism>
<evidence type="ECO:0000256" key="1">
    <source>
        <dbReference type="SAM" id="MobiDB-lite"/>
    </source>
</evidence>
<comment type="caution">
    <text evidence="2">The sequence shown here is derived from an EMBL/GenBank/DDBJ whole genome shotgun (WGS) entry which is preliminary data.</text>
</comment>
<feature type="region of interest" description="Disordered" evidence="1">
    <location>
        <begin position="98"/>
        <end position="183"/>
    </location>
</feature>
<name>A0A6G0RTX9_9STRA</name>
<proteinExistence type="predicted"/>
<feature type="compositionally biased region" description="Low complexity" evidence="1">
    <location>
        <begin position="121"/>
        <end position="131"/>
    </location>
</feature>
<dbReference type="AlphaFoldDB" id="A0A6G0RTX9"/>
<accession>A0A6G0RTX9</accession>
<evidence type="ECO:0000313" key="3">
    <source>
        <dbReference type="Proteomes" id="UP000486351"/>
    </source>
</evidence>
<dbReference type="EMBL" id="QXFY01000523">
    <property type="protein sequence ID" value="KAE9341936.1"/>
    <property type="molecule type" value="Genomic_DNA"/>
</dbReference>
<sequence>MQPDEQTRRYAIEDEEAASAAVVEAERVLHRQLQHHLAISPTVDGEVSELDLRRTEYAVAVRAIDEAAAVYHRAQGEVIAAERDQRRADHVQRIQAMLQQARAEQHHDATTRSSVVRRSHSSSSGNGSSPRPTKRLNLGQPSCGPAIQSSGSEEDTGRSGESEDSGSGNASDPRHFRSTRPCL</sequence>
<gene>
    <name evidence="2" type="ORF">PF008_g10392</name>
</gene>
<dbReference type="Proteomes" id="UP000486351">
    <property type="component" value="Unassembled WGS sequence"/>
</dbReference>
<protein>
    <submittedName>
        <fullName evidence="2">Uncharacterized protein</fullName>
    </submittedName>
</protein>
<reference evidence="2 3" key="1">
    <citation type="submission" date="2018-09" db="EMBL/GenBank/DDBJ databases">
        <title>Genomic investigation of the strawberry pathogen Phytophthora fragariae indicates pathogenicity is determined by transcriptional variation in three key races.</title>
        <authorList>
            <person name="Adams T.M."/>
            <person name="Armitage A.D."/>
            <person name="Sobczyk M.K."/>
            <person name="Bates H.J."/>
            <person name="Dunwell J.M."/>
            <person name="Nellist C.F."/>
            <person name="Harrison R.J."/>
        </authorList>
    </citation>
    <scope>NUCLEOTIDE SEQUENCE [LARGE SCALE GENOMIC DNA]</scope>
    <source>
        <strain evidence="2 3">NOV-77</strain>
    </source>
</reference>
<evidence type="ECO:0000313" key="2">
    <source>
        <dbReference type="EMBL" id="KAE9341936.1"/>
    </source>
</evidence>